<name>A0A450W3X7_9GAMM</name>
<keyword evidence="1" id="KW-0830">Ubiquinone</keyword>
<dbReference type="Gene3D" id="3.40.50.150">
    <property type="entry name" value="Vaccinia Virus protein VP39"/>
    <property type="match status" value="1"/>
</dbReference>
<proteinExistence type="predicted"/>
<keyword evidence="1" id="KW-0808">Transferase</keyword>
<dbReference type="EMBL" id="CAADFK010000024">
    <property type="protein sequence ID" value="VFK11734.1"/>
    <property type="molecule type" value="Genomic_DNA"/>
</dbReference>
<dbReference type="InterPro" id="IPR029063">
    <property type="entry name" value="SAM-dependent_MTases_sf"/>
</dbReference>
<organism evidence="1">
    <name type="scientific">Candidatus Kentrum sp. LPFa</name>
    <dbReference type="NCBI Taxonomy" id="2126335"/>
    <lineage>
        <taxon>Bacteria</taxon>
        <taxon>Pseudomonadati</taxon>
        <taxon>Pseudomonadota</taxon>
        <taxon>Gammaproteobacteria</taxon>
        <taxon>Candidatus Kentrum</taxon>
    </lineage>
</organism>
<sequence length="351" mass="40270">MALIRGGNLEFILENKLSDKQYHIIRDHACKTWNWSRSQLEDPINKYLVDTIVFRRHDAAIKYFIPWMLNLIGEKKATRIVDFGCGSGSSSVAMSHYFNEIIGMDILEEDILAARVRADVLCAKNCVFVHSSPSEIVEKAIEYSPNVIVLYSVVEHLLESEKIDYLKTFWRFLPPGGKLFIHETPNRYAYSDEHTMQIPFAHLLPDEIALQYIDRSPRLEFADQLKKVFTEGGWEAYSEKRHRAGLGVGFHEFEIAFEEDLNEILIGDGFDAGIIQSFPISVDDHSLLSYFDAKKLPIPAGFARSVLSLAFEKPKSEKCRSINRENNKRRSEVAIRTHSYTSAIRAYESRL</sequence>
<dbReference type="Pfam" id="PF13489">
    <property type="entry name" value="Methyltransf_23"/>
    <property type="match status" value="1"/>
</dbReference>
<dbReference type="GO" id="GO:0008168">
    <property type="term" value="F:methyltransferase activity"/>
    <property type="evidence" value="ECO:0007669"/>
    <property type="project" value="UniProtKB-KW"/>
</dbReference>
<dbReference type="SUPFAM" id="SSF53335">
    <property type="entry name" value="S-adenosyl-L-methionine-dependent methyltransferases"/>
    <property type="match status" value="1"/>
</dbReference>
<dbReference type="GO" id="GO:0032259">
    <property type="term" value="P:methylation"/>
    <property type="evidence" value="ECO:0007669"/>
    <property type="project" value="UniProtKB-KW"/>
</dbReference>
<evidence type="ECO:0000313" key="1">
    <source>
        <dbReference type="EMBL" id="VFK11734.1"/>
    </source>
</evidence>
<accession>A0A450W3X7</accession>
<keyword evidence="1" id="KW-0489">Methyltransferase</keyword>
<reference evidence="1" key="1">
    <citation type="submission" date="2019-02" db="EMBL/GenBank/DDBJ databases">
        <authorList>
            <person name="Gruber-Vodicka R. H."/>
            <person name="Seah K. B. B."/>
        </authorList>
    </citation>
    <scope>NUCLEOTIDE SEQUENCE</scope>
    <source>
        <strain evidence="1">BECK_S313</strain>
    </source>
</reference>
<gene>
    <name evidence="1" type="ORF">BECKLPF1236B_GA0070989_10244</name>
</gene>
<dbReference type="CDD" id="cd02440">
    <property type="entry name" value="AdoMet_MTases"/>
    <property type="match status" value="1"/>
</dbReference>
<protein>
    <submittedName>
        <fullName evidence="1">Ubiquinone/menaquinone biosynthesis C-methylase UbiE</fullName>
    </submittedName>
</protein>
<dbReference type="AlphaFoldDB" id="A0A450W3X7"/>